<accession>A0AAD7KBY9</accession>
<dbReference type="AlphaFoldDB" id="A0AAD7KBY9"/>
<name>A0AAD7KBY9_9AGAR</name>
<reference evidence="2" key="1">
    <citation type="submission" date="2023-03" db="EMBL/GenBank/DDBJ databases">
        <title>Massive genome expansion in bonnet fungi (Mycena s.s.) driven by repeated elements and novel gene families across ecological guilds.</title>
        <authorList>
            <consortium name="Lawrence Berkeley National Laboratory"/>
            <person name="Harder C.B."/>
            <person name="Miyauchi S."/>
            <person name="Viragh M."/>
            <person name="Kuo A."/>
            <person name="Thoen E."/>
            <person name="Andreopoulos B."/>
            <person name="Lu D."/>
            <person name="Skrede I."/>
            <person name="Drula E."/>
            <person name="Henrissat B."/>
            <person name="Morin E."/>
            <person name="Kohler A."/>
            <person name="Barry K."/>
            <person name="LaButti K."/>
            <person name="Morin E."/>
            <person name="Salamov A."/>
            <person name="Lipzen A."/>
            <person name="Mereny Z."/>
            <person name="Hegedus B."/>
            <person name="Baldrian P."/>
            <person name="Stursova M."/>
            <person name="Weitz H."/>
            <person name="Taylor A."/>
            <person name="Grigoriev I.V."/>
            <person name="Nagy L.G."/>
            <person name="Martin F."/>
            <person name="Kauserud H."/>
        </authorList>
    </citation>
    <scope>NUCLEOTIDE SEQUENCE</scope>
    <source>
        <strain evidence="2">CBHHK182m</strain>
    </source>
</reference>
<evidence type="ECO:0000313" key="3">
    <source>
        <dbReference type="Proteomes" id="UP001215598"/>
    </source>
</evidence>
<evidence type="ECO:0000313" key="2">
    <source>
        <dbReference type="EMBL" id="KAJ7779921.1"/>
    </source>
</evidence>
<comment type="caution">
    <text evidence="2">The sequence shown here is derived from an EMBL/GenBank/DDBJ whole genome shotgun (WGS) entry which is preliminary data.</text>
</comment>
<protein>
    <submittedName>
        <fullName evidence="2">Uncharacterized protein</fullName>
    </submittedName>
</protein>
<feature type="compositionally biased region" description="Basic and acidic residues" evidence="1">
    <location>
        <begin position="64"/>
        <end position="85"/>
    </location>
</feature>
<feature type="region of interest" description="Disordered" evidence="1">
    <location>
        <begin position="16"/>
        <end position="89"/>
    </location>
</feature>
<feature type="compositionally biased region" description="Basic and acidic residues" evidence="1">
    <location>
        <begin position="18"/>
        <end position="43"/>
    </location>
</feature>
<dbReference type="EMBL" id="JARKIB010000005">
    <property type="protein sequence ID" value="KAJ7779921.1"/>
    <property type="molecule type" value="Genomic_DNA"/>
</dbReference>
<dbReference type="Proteomes" id="UP001215598">
    <property type="component" value="Unassembled WGS sequence"/>
</dbReference>
<gene>
    <name evidence="2" type="ORF">B0H16DRAFT_1683180</name>
</gene>
<keyword evidence="3" id="KW-1185">Reference proteome</keyword>
<proteinExistence type="predicted"/>
<organism evidence="2 3">
    <name type="scientific">Mycena metata</name>
    <dbReference type="NCBI Taxonomy" id="1033252"/>
    <lineage>
        <taxon>Eukaryota</taxon>
        <taxon>Fungi</taxon>
        <taxon>Dikarya</taxon>
        <taxon>Basidiomycota</taxon>
        <taxon>Agaricomycotina</taxon>
        <taxon>Agaricomycetes</taxon>
        <taxon>Agaricomycetidae</taxon>
        <taxon>Agaricales</taxon>
        <taxon>Marasmiineae</taxon>
        <taxon>Mycenaceae</taxon>
        <taxon>Mycena</taxon>
    </lineage>
</organism>
<evidence type="ECO:0000256" key="1">
    <source>
        <dbReference type="SAM" id="MobiDB-lite"/>
    </source>
</evidence>
<sequence>MSHICCAAPSWVKTASDSTERARITSSKWKSEVSEDKRHRDDAYTAGVEQFPRGDATRGFYTQQDRETRSPDPPEIAHPRDECTKPLRGNNSLQSPNLLNWHEEGSALQLGRSSCIRGNEPRSNYNIKIQPPRALSAHPPALIFCRCPDDRWGCCCITFSLCKSRRAESEIHHGLLFPGGNKGLESAMAGCWDVEFARLTSRGHKLKTDRFEFWIWLGPSMRRNSGEVLLALDGRIV</sequence>